<comment type="caution">
    <text evidence="1">The sequence shown here is derived from an EMBL/GenBank/DDBJ whole genome shotgun (WGS) entry which is preliminary data.</text>
</comment>
<gene>
    <name evidence="1" type="ORF">DPEC_G00235080</name>
</gene>
<dbReference type="EMBL" id="CM055747">
    <property type="protein sequence ID" value="KAJ7996243.1"/>
    <property type="molecule type" value="Genomic_DNA"/>
</dbReference>
<dbReference type="Proteomes" id="UP001157502">
    <property type="component" value="Chromosome 20"/>
</dbReference>
<reference evidence="1" key="1">
    <citation type="submission" date="2021-05" db="EMBL/GenBank/DDBJ databases">
        <authorList>
            <person name="Pan Q."/>
            <person name="Jouanno E."/>
            <person name="Zahm M."/>
            <person name="Klopp C."/>
            <person name="Cabau C."/>
            <person name="Louis A."/>
            <person name="Berthelot C."/>
            <person name="Parey E."/>
            <person name="Roest Crollius H."/>
            <person name="Montfort J."/>
            <person name="Robinson-Rechavi M."/>
            <person name="Bouchez O."/>
            <person name="Lampietro C."/>
            <person name="Lopez Roques C."/>
            <person name="Donnadieu C."/>
            <person name="Postlethwait J."/>
            <person name="Bobe J."/>
            <person name="Dillon D."/>
            <person name="Chandos A."/>
            <person name="von Hippel F."/>
            <person name="Guiguen Y."/>
        </authorList>
    </citation>
    <scope>NUCLEOTIDE SEQUENCE</scope>
    <source>
        <strain evidence="1">YG-Jan2019</strain>
    </source>
</reference>
<accession>A0ACC2FY91</accession>
<protein>
    <submittedName>
        <fullName evidence="1">Uncharacterized protein</fullName>
    </submittedName>
</protein>
<evidence type="ECO:0000313" key="2">
    <source>
        <dbReference type="Proteomes" id="UP001157502"/>
    </source>
</evidence>
<evidence type="ECO:0000313" key="1">
    <source>
        <dbReference type="EMBL" id="KAJ7996243.1"/>
    </source>
</evidence>
<sequence>MLMGAGRDTARDEAQKLHRKWLKHQAFMAELARNKEWLAKIELEGQELIDEKPELRSVVQQKLEEIRECWTDLESTTKAKARALFENNKPEPVVKSYSDLDHQLSGLEKQPPLLDQAHHLPTFNEQLHKFQSQMGDLYKDVGEIGSLQGVFLPQQASLVKGGEGERDVQPAAEETRIVRLIEPLKERRRILLASKEMHQVAQDLEEEILWIQERLPMASSKDYGNNLQTVHHHVKINQTLQRDLQGRRARVEEVLDRAGIIASLRTPEVDFVREGAGHVRQLWEVLRLETERRSVMLDMVLQAQQYYGEAAKVESWLAGQKLHLINEEKGTDEASTLQLLKEHLALEATVENYAETVGMLSQQCQRQLEMGHPDRHGNVTHAPDPKHNDTRAHTLIPRLVRWRSFTVLNIPGSDCMGFYVSVNYSISQALCLVRSPLSLSLSLSLSVCLSDSEGITKQQSHIDRLYVSLKDMVEHRKNKLEQQYWMYQLNREVEELEKWITEREAVASSTELGQDLEHVTMLQDKFTKFCSETNGVGQQRMEQVNKMVNEMIDCGHTDAATIAEWKDGLNESWADLLELMETRGQMLAASQQLHKFFADCKEVLAQIAGKMRQLPEVRACQASIANPATLQRLMHSFENALQLLVSQVRQLQENAAQLRTIYAGEKAETIMNREQEVMSAWKELLVSCEASRVQVTSVTDKVQFFSVVREHLMWMEGIMGQIGGDDPRDSSSAEEMIKQHGELKAKMDGRSKTIHQCVELGKILLAAGNPAAEEIKEKLDALLAKQKDLSERLDKHQEKLQRKKDQFQYAQETVKAEAWLKAKEPLISSGSTSRGAGGVGDSQAQTDEVEQLILRHEAFRKAAVTWKERFSSLRQLSNAEKLREEQSSKPAPTPLSSRRMFPSSCLTPTNPLATSTLLRQTVQVHIEPRPKQTSLEISASPFSAVQRMGSPTASYTPVMNGSGYHILDHQCSSSGLEGSNYLGMNNQAGAGVESSLSYLGANHQTGTSIVESSAYHALGHQSSAITPGYIPPNQSSGGIGSSGYLLQNQGCGGMGSSGYLAQPAGSGGMGSSGYLAQPAGSGGMGSSGYLAQHQGSGGMGSSGYLAQYHGSGGMGSSGYLAQPTGSGGMGSSGYLAQPAGSGGMGSSSYLAQPAGSGGMGSSSYLAQPTGSGGMGSSGYLAQHQGSGIMGSSGYLPQSGGVMDPKMAYAWQHLKADCMQPRINHIHKAVNPLLEASRVQREQFGDIPMVDTIGPESGLEHLHGRLQRDPRGSRSDPQMDHLRREREYKLGRQTSSEQEIQARLNELPLIVRQERYRRRLERQLSSEQEGSGKARTPKHDDSSDMESAKEGSDKRSTEKRTTTMAEIVEQAQEREAAQARGETYRPTSSLSAPVTYERPRARDRPKPRRRPRPKEPEEKRRSRSAPAQSPAQLLPPSHTAHNEGFLYRKHDFDGQQKSPNSKSWVNLYCVLSKGEMTFYKDAKSTTTPYNDETPLDLSVCICDSTIGYKKKKNVFVIKKNDGNDYIFHAKDEEDLKTWVTSITTSISEHEEIAKWDKPNTSSTDPDRSERKEKSEGDADARSERSEIGGEVDEEERSEKERSEKGEGSEKTGEGSEKAETSERGERAEGRAEGSSASGRSK</sequence>
<proteinExistence type="predicted"/>
<keyword evidence="2" id="KW-1185">Reference proteome</keyword>
<name>A0ACC2FY91_DALPE</name>
<organism evidence="1 2">
    <name type="scientific">Dallia pectoralis</name>
    <name type="common">Alaska blackfish</name>
    <dbReference type="NCBI Taxonomy" id="75939"/>
    <lineage>
        <taxon>Eukaryota</taxon>
        <taxon>Metazoa</taxon>
        <taxon>Chordata</taxon>
        <taxon>Craniata</taxon>
        <taxon>Vertebrata</taxon>
        <taxon>Euteleostomi</taxon>
        <taxon>Actinopterygii</taxon>
        <taxon>Neopterygii</taxon>
        <taxon>Teleostei</taxon>
        <taxon>Protacanthopterygii</taxon>
        <taxon>Esociformes</taxon>
        <taxon>Umbridae</taxon>
        <taxon>Dallia</taxon>
    </lineage>
</organism>